<keyword evidence="2" id="KW-1185">Reference proteome</keyword>
<dbReference type="Proteomes" id="UP000219020">
    <property type="component" value="Unassembled WGS sequence"/>
</dbReference>
<dbReference type="RefSeq" id="WP_146679290.1">
    <property type="nucleotide sequence ID" value="NZ_CAWNJE010000038.1"/>
</dbReference>
<dbReference type="AlphaFoldDB" id="A0A2A5T2I7"/>
<accession>A0A2A5T2I7</accession>
<sequence>MSTASARFTSRHGKTPNFLGIKQRHKLSHLSVSEVITIMITFHQSGYQDLKTYYIHFVSSASPTNFLN</sequence>
<evidence type="ECO:0000313" key="2">
    <source>
        <dbReference type="Proteomes" id="UP000219020"/>
    </source>
</evidence>
<protein>
    <submittedName>
        <fullName evidence="1">Mobile element protein</fullName>
    </submittedName>
</protein>
<gene>
    <name evidence="1" type="ORF">BTN49_2069</name>
</gene>
<dbReference type="EMBL" id="NBYY01000022">
    <property type="protein sequence ID" value="PCS22340.1"/>
    <property type="molecule type" value="Genomic_DNA"/>
</dbReference>
<dbReference type="GeneID" id="66952877"/>
<proteinExistence type="predicted"/>
<organism evidence="1 2">
    <name type="scientific">Candidatus Enterovibrio escicola</name>
    <dbReference type="NCBI Taxonomy" id="1927127"/>
    <lineage>
        <taxon>Bacteria</taxon>
        <taxon>Pseudomonadati</taxon>
        <taxon>Pseudomonadota</taxon>
        <taxon>Gammaproteobacteria</taxon>
        <taxon>Vibrionales</taxon>
        <taxon>Vibrionaceae</taxon>
        <taxon>Enterovibrio</taxon>
    </lineage>
</organism>
<evidence type="ECO:0000313" key="1">
    <source>
        <dbReference type="EMBL" id="PCS22340.1"/>
    </source>
</evidence>
<comment type="caution">
    <text evidence="1">The sequence shown here is derived from an EMBL/GenBank/DDBJ whole genome shotgun (WGS) entry which is preliminary data.</text>
</comment>
<name>A0A2A5T2I7_9GAMM</name>
<reference evidence="2" key="1">
    <citation type="submission" date="2017-04" db="EMBL/GenBank/DDBJ databases">
        <title>Genome evolution of the luminous symbionts of deep sea anglerfish.</title>
        <authorList>
            <person name="Hendry T.A."/>
        </authorList>
    </citation>
    <scope>NUCLEOTIDE SEQUENCE [LARGE SCALE GENOMIC DNA]</scope>
</reference>